<dbReference type="EMBL" id="KN835234">
    <property type="protein sequence ID" value="KIK42610.1"/>
    <property type="molecule type" value="Genomic_DNA"/>
</dbReference>
<dbReference type="AlphaFoldDB" id="A0A0C9ZXZ8"/>
<sequence>MRKVKDGVTKTVHRSKAKDLRSRDPVFPNNDHEDASLFPNIEVQDASGAKHGSDPQSALREAEEAVKGMDLLRGMWDLEYPPPKLLQRISRAHTFSTAHIFNPSGCSTTLLGSLLMHGPIPLSLNRVNFVPQVHPCAKIALGVSSCASKYRWTSPNQIATKQYTVSSTSGIKFMASWYRTIRSARFNQCAFSDRSLSRLLDAPASSEIIQKPRASGRD</sequence>
<gene>
    <name evidence="2" type="ORF">CY34DRAFT_136381</name>
</gene>
<reference evidence="2 3" key="1">
    <citation type="submission" date="2014-04" db="EMBL/GenBank/DDBJ databases">
        <authorList>
            <consortium name="DOE Joint Genome Institute"/>
            <person name="Kuo A."/>
            <person name="Ruytinx J."/>
            <person name="Rineau F."/>
            <person name="Colpaert J."/>
            <person name="Kohler A."/>
            <person name="Nagy L.G."/>
            <person name="Floudas D."/>
            <person name="Copeland A."/>
            <person name="Barry K.W."/>
            <person name="Cichocki N."/>
            <person name="Veneault-Fourrey C."/>
            <person name="LaButti K."/>
            <person name="Lindquist E.A."/>
            <person name="Lipzen A."/>
            <person name="Lundell T."/>
            <person name="Morin E."/>
            <person name="Murat C."/>
            <person name="Sun H."/>
            <person name="Tunlid A."/>
            <person name="Henrissat B."/>
            <person name="Grigoriev I.V."/>
            <person name="Hibbett D.S."/>
            <person name="Martin F."/>
            <person name="Nordberg H.P."/>
            <person name="Cantor M.N."/>
            <person name="Hua S.X."/>
        </authorList>
    </citation>
    <scope>NUCLEOTIDE SEQUENCE [LARGE SCALE GENOMIC DNA]</scope>
    <source>
        <strain evidence="2 3">UH-Slu-Lm8-n1</strain>
    </source>
</reference>
<dbReference type="OrthoDB" id="2670913at2759"/>
<evidence type="ECO:0000256" key="1">
    <source>
        <dbReference type="SAM" id="MobiDB-lite"/>
    </source>
</evidence>
<feature type="compositionally biased region" description="Basic and acidic residues" evidence="1">
    <location>
        <begin position="17"/>
        <end position="35"/>
    </location>
</feature>
<name>A0A0C9ZXZ8_9AGAM</name>
<protein>
    <submittedName>
        <fullName evidence="2">Uncharacterized protein</fullName>
    </submittedName>
</protein>
<reference evidence="3" key="2">
    <citation type="submission" date="2015-01" db="EMBL/GenBank/DDBJ databases">
        <title>Evolutionary Origins and Diversification of the Mycorrhizal Mutualists.</title>
        <authorList>
            <consortium name="DOE Joint Genome Institute"/>
            <consortium name="Mycorrhizal Genomics Consortium"/>
            <person name="Kohler A."/>
            <person name="Kuo A."/>
            <person name="Nagy L.G."/>
            <person name="Floudas D."/>
            <person name="Copeland A."/>
            <person name="Barry K.W."/>
            <person name="Cichocki N."/>
            <person name="Veneault-Fourrey C."/>
            <person name="LaButti K."/>
            <person name="Lindquist E.A."/>
            <person name="Lipzen A."/>
            <person name="Lundell T."/>
            <person name="Morin E."/>
            <person name="Murat C."/>
            <person name="Riley R."/>
            <person name="Ohm R."/>
            <person name="Sun H."/>
            <person name="Tunlid A."/>
            <person name="Henrissat B."/>
            <person name="Grigoriev I.V."/>
            <person name="Hibbett D.S."/>
            <person name="Martin F."/>
        </authorList>
    </citation>
    <scope>NUCLEOTIDE SEQUENCE [LARGE SCALE GENOMIC DNA]</scope>
    <source>
        <strain evidence="3">UH-Slu-Lm8-n1</strain>
    </source>
</reference>
<dbReference type="Proteomes" id="UP000054485">
    <property type="component" value="Unassembled WGS sequence"/>
</dbReference>
<accession>A0A0C9ZXZ8</accession>
<organism evidence="2 3">
    <name type="scientific">Suillus luteus UH-Slu-Lm8-n1</name>
    <dbReference type="NCBI Taxonomy" id="930992"/>
    <lineage>
        <taxon>Eukaryota</taxon>
        <taxon>Fungi</taxon>
        <taxon>Dikarya</taxon>
        <taxon>Basidiomycota</taxon>
        <taxon>Agaricomycotina</taxon>
        <taxon>Agaricomycetes</taxon>
        <taxon>Agaricomycetidae</taxon>
        <taxon>Boletales</taxon>
        <taxon>Suillineae</taxon>
        <taxon>Suillaceae</taxon>
        <taxon>Suillus</taxon>
    </lineage>
</organism>
<evidence type="ECO:0000313" key="3">
    <source>
        <dbReference type="Proteomes" id="UP000054485"/>
    </source>
</evidence>
<keyword evidence="3" id="KW-1185">Reference proteome</keyword>
<proteinExistence type="predicted"/>
<dbReference type="InParanoid" id="A0A0C9ZXZ8"/>
<feature type="region of interest" description="Disordered" evidence="1">
    <location>
        <begin position="1"/>
        <end position="35"/>
    </location>
</feature>
<dbReference type="HOGENOM" id="CLU_1267633_0_0_1"/>
<evidence type="ECO:0000313" key="2">
    <source>
        <dbReference type="EMBL" id="KIK42610.1"/>
    </source>
</evidence>